<dbReference type="EMBL" id="JBHUIK010000008">
    <property type="protein sequence ID" value="MFD2216787.1"/>
    <property type="molecule type" value="Genomic_DNA"/>
</dbReference>
<dbReference type="RefSeq" id="WP_247339252.1">
    <property type="nucleotide sequence ID" value="NZ_CP095550.1"/>
</dbReference>
<dbReference type="Proteomes" id="UP001597318">
    <property type="component" value="Unassembled WGS sequence"/>
</dbReference>
<keyword evidence="2" id="KW-0812">Transmembrane</keyword>
<keyword evidence="2" id="KW-0472">Membrane</keyword>
<evidence type="ECO:0000256" key="2">
    <source>
        <dbReference type="SAM" id="Phobius"/>
    </source>
</evidence>
<evidence type="ECO:0000256" key="1">
    <source>
        <dbReference type="SAM" id="MobiDB-lite"/>
    </source>
</evidence>
<accession>A0ABW5C305</accession>
<feature type="region of interest" description="Disordered" evidence="1">
    <location>
        <begin position="98"/>
        <end position="139"/>
    </location>
</feature>
<evidence type="ECO:0000313" key="4">
    <source>
        <dbReference type="Proteomes" id="UP001597318"/>
    </source>
</evidence>
<organism evidence="3 4">
    <name type="scientific">Metabacillus endolithicus</name>
    <dbReference type="NCBI Taxonomy" id="1535204"/>
    <lineage>
        <taxon>Bacteria</taxon>
        <taxon>Bacillati</taxon>
        <taxon>Bacillota</taxon>
        <taxon>Bacilli</taxon>
        <taxon>Bacillales</taxon>
        <taxon>Bacillaceae</taxon>
        <taxon>Metabacillus</taxon>
    </lineage>
</organism>
<gene>
    <name evidence="3" type="ORF">ACFSKK_24210</name>
</gene>
<sequence>MKKFLIGFGGLLILLGAGGIINHVSMAFKAVEEEREMYGGSVQFMLLQLIGSLGPYLTCLVGGGIIIALAAFIIEYQKRSELTSELIRTLSTQRLAPIEETRTTNKELQPQAKEQKDETEEYELYPQQESREERLYWNG</sequence>
<proteinExistence type="predicted"/>
<protein>
    <submittedName>
        <fullName evidence="3">Uncharacterized protein</fullName>
    </submittedName>
</protein>
<keyword evidence="2" id="KW-1133">Transmembrane helix</keyword>
<reference evidence="4" key="1">
    <citation type="journal article" date="2019" name="Int. J. Syst. Evol. Microbiol.">
        <title>The Global Catalogue of Microorganisms (GCM) 10K type strain sequencing project: providing services to taxonomists for standard genome sequencing and annotation.</title>
        <authorList>
            <consortium name="The Broad Institute Genomics Platform"/>
            <consortium name="The Broad Institute Genome Sequencing Center for Infectious Disease"/>
            <person name="Wu L."/>
            <person name="Ma J."/>
        </authorList>
    </citation>
    <scope>NUCLEOTIDE SEQUENCE [LARGE SCALE GENOMIC DNA]</scope>
    <source>
        <strain evidence="4">CGMCC 1.15474</strain>
    </source>
</reference>
<comment type="caution">
    <text evidence="3">The sequence shown here is derived from an EMBL/GenBank/DDBJ whole genome shotgun (WGS) entry which is preliminary data.</text>
</comment>
<keyword evidence="4" id="KW-1185">Reference proteome</keyword>
<name>A0ABW5C305_9BACI</name>
<evidence type="ECO:0000313" key="3">
    <source>
        <dbReference type="EMBL" id="MFD2216787.1"/>
    </source>
</evidence>
<feature type="compositionally biased region" description="Basic and acidic residues" evidence="1">
    <location>
        <begin position="129"/>
        <end position="139"/>
    </location>
</feature>
<feature type="transmembrane region" description="Helical" evidence="2">
    <location>
        <begin position="53"/>
        <end position="74"/>
    </location>
</feature>